<name>A0ABN7YWI4_9BURK</name>
<reference evidence="9 10" key="1">
    <citation type="submission" date="2021-08" db="EMBL/GenBank/DDBJ databases">
        <authorList>
            <person name="Peeters C."/>
        </authorList>
    </citation>
    <scope>NUCLEOTIDE SEQUENCE [LARGE SCALE GENOMIC DNA]</scope>
    <source>
        <strain evidence="9 10">LMG 32289</strain>
    </source>
</reference>
<feature type="compositionally biased region" description="Basic and acidic residues" evidence="8">
    <location>
        <begin position="90"/>
        <end position="101"/>
    </location>
</feature>
<keyword evidence="7" id="KW-0066">ATP synthesis</keyword>
<keyword evidence="10" id="KW-1185">Reference proteome</keyword>
<evidence type="ECO:0000256" key="5">
    <source>
        <dbReference type="ARBA" id="ARBA00023065"/>
    </source>
</evidence>
<dbReference type="Pfam" id="PF05680">
    <property type="entry name" value="ATP-synt_E"/>
    <property type="match status" value="1"/>
</dbReference>
<evidence type="ECO:0000256" key="7">
    <source>
        <dbReference type="ARBA" id="ARBA00023310"/>
    </source>
</evidence>
<protein>
    <recommendedName>
        <fullName evidence="11">Rz</fullName>
    </recommendedName>
</protein>
<dbReference type="InterPro" id="IPR008386">
    <property type="entry name" value="ATP_synth_F0_esu_mt"/>
</dbReference>
<keyword evidence="5" id="KW-0406">Ion transport</keyword>
<keyword evidence="6" id="KW-0472">Membrane</keyword>
<evidence type="ECO:0000256" key="8">
    <source>
        <dbReference type="SAM" id="MobiDB-lite"/>
    </source>
</evidence>
<accession>A0ABN7YWI4</accession>
<dbReference type="EMBL" id="CAJZAG010000007">
    <property type="protein sequence ID" value="CAG9177800.1"/>
    <property type="molecule type" value="Genomic_DNA"/>
</dbReference>
<evidence type="ECO:0000256" key="4">
    <source>
        <dbReference type="ARBA" id="ARBA00022781"/>
    </source>
</evidence>
<keyword evidence="2" id="KW-0813">Transport</keyword>
<comment type="caution">
    <text evidence="9">The sequence shown here is derived from an EMBL/GenBank/DDBJ whole genome shotgun (WGS) entry which is preliminary data.</text>
</comment>
<dbReference type="RefSeq" id="WP_223991247.1">
    <property type="nucleotide sequence ID" value="NZ_CAJZAG010000007.1"/>
</dbReference>
<organism evidence="9 10">
    <name type="scientific">Cupriavidus pampae</name>
    <dbReference type="NCBI Taxonomy" id="659251"/>
    <lineage>
        <taxon>Bacteria</taxon>
        <taxon>Pseudomonadati</taxon>
        <taxon>Pseudomonadota</taxon>
        <taxon>Betaproteobacteria</taxon>
        <taxon>Burkholderiales</taxon>
        <taxon>Burkholderiaceae</taxon>
        <taxon>Cupriavidus</taxon>
    </lineage>
</organism>
<evidence type="ECO:0000313" key="10">
    <source>
        <dbReference type="Proteomes" id="UP000706525"/>
    </source>
</evidence>
<keyword evidence="4" id="KW-0375">Hydrogen ion transport</keyword>
<comment type="subcellular location">
    <subcellularLocation>
        <location evidence="1">Membrane</location>
    </subcellularLocation>
</comment>
<dbReference type="Proteomes" id="UP000706525">
    <property type="component" value="Unassembled WGS sequence"/>
</dbReference>
<evidence type="ECO:0000256" key="3">
    <source>
        <dbReference type="ARBA" id="ARBA00022547"/>
    </source>
</evidence>
<proteinExistence type="predicted"/>
<gene>
    <name evidence="9" type="ORF">LMG32289_03911</name>
</gene>
<evidence type="ECO:0008006" key="11">
    <source>
        <dbReference type="Google" id="ProtNLM"/>
    </source>
</evidence>
<sequence length="101" mass="10692">MTATIIAALLKFGPWLLGVAGVVFAAFRHQQASTATAKAAQREAEADAKVAQIERTEGEADATAARAQVNAVKERTNVENEIAAGPAGESADRLRNDWSRD</sequence>
<feature type="region of interest" description="Disordered" evidence="8">
    <location>
        <begin position="80"/>
        <end position="101"/>
    </location>
</feature>
<evidence type="ECO:0000256" key="6">
    <source>
        <dbReference type="ARBA" id="ARBA00023136"/>
    </source>
</evidence>
<evidence type="ECO:0000256" key="2">
    <source>
        <dbReference type="ARBA" id="ARBA00022448"/>
    </source>
</evidence>
<evidence type="ECO:0000313" key="9">
    <source>
        <dbReference type="EMBL" id="CAG9177800.1"/>
    </source>
</evidence>
<evidence type="ECO:0000256" key="1">
    <source>
        <dbReference type="ARBA" id="ARBA00004370"/>
    </source>
</evidence>
<keyword evidence="3" id="KW-0138">CF(0)</keyword>